<keyword evidence="4" id="KW-0347">Helicase</keyword>
<comment type="similarity">
    <text evidence="7">Belongs to the DEAD box helicase family. DDX56/DBP9 subfamily.</text>
</comment>
<dbReference type="PROSITE" id="PS51192">
    <property type="entry name" value="HELICASE_ATP_BIND_1"/>
    <property type="match status" value="1"/>
</dbReference>
<dbReference type="InterPro" id="IPR027417">
    <property type="entry name" value="P-loop_NTPase"/>
</dbReference>
<evidence type="ECO:0000259" key="11">
    <source>
        <dbReference type="PROSITE" id="PS51192"/>
    </source>
</evidence>
<keyword evidence="6" id="KW-0694">RNA-binding</keyword>
<dbReference type="InterPro" id="IPR011545">
    <property type="entry name" value="DEAD/DEAH_box_helicase_dom"/>
</dbReference>
<dbReference type="SUPFAM" id="SSF52540">
    <property type="entry name" value="P-loop containing nucleoside triphosphate hydrolases"/>
    <property type="match status" value="2"/>
</dbReference>
<dbReference type="GO" id="GO:0003723">
    <property type="term" value="F:RNA binding"/>
    <property type="evidence" value="ECO:0007669"/>
    <property type="project" value="UniProtKB-KW"/>
</dbReference>
<dbReference type="InterPro" id="IPR014014">
    <property type="entry name" value="RNA_helicase_DEAD_Q_motif"/>
</dbReference>
<dbReference type="PROSITE" id="PS51195">
    <property type="entry name" value="Q_MOTIF"/>
    <property type="match status" value="1"/>
</dbReference>
<accession>A0AAV1HTY3</accession>
<dbReference type="InterPro" id="IPR001650">
    <property type="entry name" value="Helicase_C-like"/>
</dbReference>
<evidence type="ECO:0000259" key="12">
    <source>
        <dbReference type="PROSITE" id="PS51194"/>
    </source>
</evidence>
<keyword evidence="15" id="KW-1185">Reference proteome</keyword>
<evidence type="ECO:0000256" key="5">
    <source>
        <dbReference type="ARBA" id="ARBA00022840"/>
    </source>
</evidence>
<reference evidence="14 15" key="1">
    <citation type="submission" date="2023-10" db="EMBL/GenBank/DDBJ databases">
        <authorList>
            <person name="Maclean D."/>
            <person name="Macfadyen A."/>
        </authorList>
    </citation>
    <scope>NUCLEOTIDE SEQUENCE [LARGE SCALE GENOMIC DNA]</scope>
</reference>
<comment type="caution">
    <text evidence="14">The sequence shown here is derived from an EMBL/GenBank/DDBJ whole genome shotgun (WGS) entry which is preliminary data.</text>
</comment>
<evidence type="ECO:0000256" key="10">
    <source>
        <dbReference type="SAM" id="MobiDB-lite"/>
    </source>
</evidence>
<feature type="region of interest" description="Disordered" evidence="10">
    <location>
        <begin position="617"/>
        <end position="644"/>
    </location>
</feature>
<dbReference type="SMART" id="SM00490">
    <property type="entry name" value="HELICc"/>
    <property type="match status" value="1"/>
</dbReference>
<dbReference type="GO" id="GO:0005524">
    <property type="term" value="F:ATP binding"/>
    <property type="evidence" value="ECO:0007669"/>
    <property type="project" value="UniProtKB-KW"/>
</dbReference>
<dbReference type="GO" id="GO:0016787">
    <property type="term" value="F:hydrolase activity"/>
    <property type="evidence" value="ECO:0007669"/>
    <property type="project" value="UniProtKB-KW"/>
</dbReference>
<sequence length="644" mass="70419">MSDTGDTPVTFADLGLDSRLLRALEKREYEKPTPVQAACVPAALEGKDMIARAHTGSGKTLAYLLPALNKILALPKDRQRAGWQALIFVPTRELCEQVRDEAAAVASKCNADIRVSSLATDSAAVQRDIFLRIGQIVVSTPGQVAQAVKEGRLRHSALQPDERMRRPGLSTLVLDEADLMLSMPGYEEDLQAIAPLVPRGCQCMLMSATMSADVERLQKLVLHNPITLNLLANGGSGKANPAQGSAAEIEHFGVSTDRRSKLLQAMVLLRLGLVRKKVLLFVNSINEGFRLRLFLEAFGIRSAVLNAELPLNSRHHILQEFNKGIFDYLIATDDPAKREEHAELTEHAEARAEDPQPPKSGKKRKGMKAPQQQQQRKRPRKAGADEEFGVIRGIDFKGVRTVINVDAPDTAEAYVHRVGRTGRAGQAGTAITLFTEQDTVLQQRLDQDLEHSSAAAPQGDALTGGLTPFTKLTKASVEALRYRGEDVEKSLTKNAIKEARAKELRFELLNSKRLQAHFEEHPADLALLKHDKPLAKTAAAPHLKQLPGYLRNAAGIAQASYSGNRGRGALPLKQRLKSEKATDPLKGVFMRAPRKGGDIGEPLTEMEAKAQAEGAKLAKKLAKKQGGAFVPKRNVRSAKNFRKH</sequence>
<evidence type="ECO:0000256" key="2">
    <source>
        <dbReference type="ARBA" id="ARBA00022741"/>
    </source>
</evidence>
<feature type="short sequence motif" description="Q motif" evidence="9">
    <location>
        <begin position="9"/>
        <end position="37"/>
    </location>
</feature>
<comment type="catalytic activity">
    <reaction evidence="8">
        <text>ATP + H2O = ADP + phosphate + H(+)</text>
        <dbReference type="Rhea" id="RHEA:13065"/>
        <dbReference type="ChEBI" id="CHEBI:15377"/>
        <dbReference type="ChEBI" id="CHEBI:15378"/>
        <dbReference type="ChEBI" id="CHEBI:30616"/>
        <dbReference type="ChEBI" id="CHEBI:43474"/>
        <dbReference type="ChEBI" id="CHEBI:456216"/>
        <dbReference type="EC" id="3.6.4.13"/>
    </reaction>
</comment>
<feature type="domain" description="DEAD-box RNA helicase Q" evidence="13">
    <location>
        <begin position="9"/>
        <end position="37"/>
    </location>
</feature>
<feature type="compositionally biased region" description="Basic residues" evidence="10">
    <location>
        <begin position="633"/>
        <end position="644"/>
    </location>
</feature>
<dbReference type="EC" id="3.6.4.13" evidence="1"/>
<dbReference type="Proteomes" id="UP001314263">
    <property type="component" value="Unassembled WGS sequence"/>
</dbReference>
<evidence type="ECO:0000256" key="3">
    <source>
        <dbReference type="ARBA" id="ARBA00022801"/>
    </source>
</evidence>
<gene>
    <name evidence="14" type="ORF">CVIRNUC_000722</name>
</gene>
<name>A0AAV1HTY3_9CHLO</name>
<evidence type="ECO:0000259" key="13">
    <source>
        <dbReference type="PROSITE" id="PS51195"/>
    </source>
</evidence>
<protein>
    <recommendedName>
        <fullName evidence="1">RNA helicase</fullName>
        <ecNumber evidence="1">3.6.4.13</ecNumber>
    </recommendedName>
</protein>
<keyword evidence="2" id="KW-0547">Nucleotide-binding</keyword>
<evidence type="ECO:0000256" key="9">
    <source>
        <dbReference type="PROSITE-ProRule" id="PRU00552"/>
    </source>
</evidence>
<feature type="region of interest" description="Disordered" evidence="10">
    <location>
        <begin position="337"/>
        <end position="384"/>
    </location>
</feature>
<evidence type="ECO:0000256" key="6">
    <source>
        <dbReference type="ARBA" id="ARBA00022884"/>
    </source>
</evidence>
<dbReference type="GO" id="GO:0005829">
    <property type="term" value="C:cytosol"/>
    <property type="evidence" value="ECO:0007669"/>
    <property type="project" value="TreeGrafter"/>
</dbReference>
<dbReference type="InterPro" id="IPR014001">
    <property type="entry name" value="Helicase_ATP-bd"/>
</dbReference>
<proteinExistence type="inferred from homology"/>
<dbReference type="Pfam" id="PF00270">
    <property type="entry name" value="DEAD"/>
    <property type="match status" value="1"/>
</dbReference>
<evidence type="ECO:0000313" key="15">
    <source>
        <dbReference type="Proteomes" id="UP001314263"/>
    </source>
</evidence>
<dbReference type="PROSITE" id="PS51194">
    <property type="entry name" value="HELICASE_CTER"/>
    <property type="match status" value="1"/>
</dbReference>
<feature type="compositionally biased region" description="Basic and acidic residues" evidence="10">
    <location>
        <begin position="337"/>
        <end position="356"/>
    </location>
</feature>
<dbReference type="SMART" id="SM00487">
    <property type="entry name" value="DEXDc"/>
    <property type="match status" value="1"/>
</dbReference>
<dbReference type="PANTHER" id="PTHR47959">
    <property type="entry name" value="ATP-DEPENDENT RNA HELICASE RHLE-RELATED"/>
    <property type="match status" value="1"/>
</dbReference>
<evidence type="ECO:0000256" key="7">
    <source>
        <dbReference type="ARBA" id="ARBA00038041"/>
    </source>
</evidence>
<dbReference type="CDD" id="cd18787">
    <property type="entry name" value="SF2_C_DEAD"/>
    <property type="match status" value="1"/>
</dbReference>
<evidence type="ECO:0000256" key="8">
    <source>
        <dbReference type="ARBA" id="ARBA00047984"/>
    </source>
</evidence>
<keyword evidence="5" id="KW-0067">ATP-binding</keyword>
<organism evidence="14 15">
    <name type="scientific">Coccomyxa viridis</name>
    <dbReference type="NCBI Taxonomy" id="1274662"/>
    <lineage>
        <taxon>Eukaryota</taxon>
        <taxon>Viridiplantae</taxon>
        <taxon>Chlorophyta</taxon>
        <taxon>core chlorophytes</taxon>
        <taxon>Trebouxiophyceae</taxon>
        <taxon>Trebouxiophyceae incertae sedis</taxon>
        <taxon>Coccomyxaceae</taxon>
        <taxon>Coccomyxa</taxon>
    </lineage>
</organism>
<evidence type="ECO:0000313" key="14">
    <source>
        <dbReference type="EMBL" id="CAK0736290.1"/>
    </source>
</evidence>
<dbReference type="GO" id="GO:0003724">
    <property type="term" value="F:RNA helicase activity"/>
    <property type="evidence" value="ECO:0007669"/>
    <property type="project" value="UniProtKB-EC"/>
</dbReference>
<dbReference type="InterPro" id="IPR050079">
    <property type="entry name" value="DEAD_box_RNA_helicase"/>
</dbReference>
<evidence type="ECO:0000256" key="4">
    <source>
        <dbReference type="ARBA" id="ARBA00022806"/>
    </source>
</evidence>
<evidence type="ECO:0000256" key="1">
    <source>
        <dbReference type="ARBA" id="ARBA00012552"/>
    </source>
</evidence>
<keyword evidence="3" id="KW-0378">Hydrolase</keyword>
<dbReference type="PANTHER" id="PTHR47959:SF21">
    <property type="entry name" value="DEAD-BOX HELICASE 56"/>
    <property type="match status" value="1"/>
</dbReference>
<dbReference type="EMBL" id="CAUYUE010000001">
    <property type="protein sequence ID" value="CAK0736290.1"/>
    <property type="molecule type" value="Genomic_DNA"/>
</dbReference>
<dbReference type="AlphaFoldDB" id="A0AAV1HTY3"/>
<feature type="domain" description="Helicase ATP-binding" evidence="11">
    <location>
        <begin position="40"/>
        <end position="228"/>
    </location>
</feature>
<dbReference type="Gene3D" id="3.40.50.300">
    <property type="entry name" value="P-loop containing nucleotide triphosphate hydrolases"/>
    <property type="match status" value="2"/>
</dbReference>
<dbReference type="Pfam" id="PF00271">
    <property type="entry name" value="Helicase_C"/>
    <property type="match status" value="2"/>
</dbReference>
<feature type="domain" description="Helicase C-terminal" evidence="12">
    <location>
        <begin position="261"/>
        <end position="464"/>
    </location>
</feature>